<dbReference type="Pfam" id="PF02585">
    <property type="entry name" value="PIG-L"/>
    <property type="match status" value="1"/>
</dbReference>
<dbReference type="RefSeq" id="WP_006757588.1">
    <property type="nucleotide sequence ID" value="NZ_ABLK01000033.1"/>
</dbReference>
<dbReference type="AlphaFoldDB" id="B1T1E1"/>
<gene>
    <name evidence="1" type="ORF">BamMEX5DRAFT_1607</name>
</gene>
<dbReference type="InterPro" id="IPR024078">
    <property type="entry name" value="LmbE-like_dom_sf"/>
</dbReference>
<comment type="caution">
    <text evidence="1">The sequence shown here is derived from an EMBL/GenBank/DDBJ whole genome shotgun (WGS) entry which is preliminary data.</text>
</comment>
<dbReference type="EMBL" id="ABLK01000033">
    <property type="protein sequence ID" value="EDT42654.1"/>
    <property type="molecule type" value="Genomic_DNA"/>
</dbReference>
<protein>
    <submittedName>
        <fullName evidence="1">LmbE family protein</fullName>
    </submittedName>
</protein>
<name>B1T1E1_9BURK</name>
<evidence type="ECO:0000313" key="1">
    <source>
        <dbReference type="EMBL" id="EDT42654.1"/>
    </source>
</evidence>
<dbReference type="InterPro" id="IPR003737">
    <property type="entry name" value="GlcNAc_PI_deacetylase-related"/>
</dbReference>
<dbReference type="Proteomes" id="UP000004814">
    <property type="component" value="Unassembled WGS sequence"/>
</dbReference>
<organism evidence="1 2">
    <name type="scientific">Burkholderia ambifaria MEX-5</name>
    <dbReference type="NCBI Taxonomy" id="396597"/>
    <lineage>
        <taxon>Bacteria</taxon>
        <taxon>Pseudomonadati</taxon>
        <taxon>Pseudomonadota</taxon>
        <taxon>Betaproteobacteria</taxon>
        <taxon>Burkholderiales</taxon>
        <taxon>Burkholderiaceae</taxon>
        <taxon>Burkholderia</taxon>
        <taxon>Burkholderia cepacia complex</taxon>
    </lineage>
</organism>
<dbReference type="SUPFAM" id="SSF102588">
    <property type="entry name" value="LmbE-like"/>
    <property type="match status" value="1"/>
</dbReference>
<dbReference type="PATRIC" id="fig|396597.7.peg.6730"/>
<sequence length="235" mass="25602">MSNRLLVVAAHPGDFVWRAAGTILRHRANGEDVKVVCLSYGVMGEAGKLWSADGATRATVKRARIAEARAAADVLGVELDAFDLDDYPLEASADTTLRLNRIIRAFRPDAIVTHPPVDPGNADHANTCEMVTQARVFASAPGHGADTVPPSSLFYFEPHQPELCDFKANLFVDISDVWARKRQAFECIASQQGVWAYYERVALQRGAQASRRATQAITHAEAFQRAFPAVASLLA</sequence>
<reference evidence="1 2" key="1">
    <citation type="submission" date="2008-03" db="EMBL/GenBank/DDBJ databases">
        <title>Sequencing of the draft genome and assembly of Burkholderia ambifaria MEX-5.</title>
        <authorList>
            <consortium name="US DOE Joint Genome Institute (JGI-PGF)"/>
            <person name="Copeland A."/>
            <person name="Lucas S."/>
            <person name="Lapidus A."/>
            <person name="Glavina del Rio T."/>
            <person name="Dalin E."/>
            <person name="Tice H."/>
            <person name="Bruce D."/>
            <person name="Goodwin L."/>
            <person name="Pitluck S."/>
            <person name="Larimer F."/>
            <person name="Land M.L."/>
            <person name="Hauser L."/>
            <person name="Tiedje J."/>
            <person name="Richardson P."/>
        </authorList>
    </citation>
    <scope>NUCLEOTIDE SEQUENCE [LARGE SCALE GENOMIC DNA]</scope>
    <source>
        <strain evidence="1 2">MEX-5</strain>
    </source>
</reference>
<dbReference type="Gene3D" id="3.40.50.10320">
    <property type="entry name" value="LmbE-like"/>
    <property type="match status" value="1"/>
</dbReference>
<dbReference type="PANTHER" id="PTHR12993">
    <property type="entry name" value="N-ACETYLGLUCOSAMINYL-PHOSPHATIDYLINOSITOL DE-N-ACETYLASE-RELATED"/>
    <property type="match status" value="1"/>
</dbReference>
<evidence type="ECO:0000313" key="2">
    <source>
        <dbReference type="Proteomes" id="UP000004814"/>
    </source>
</evidence>
<dbReference type="GO" id="GO:0016811">
    <property type="term" value="F:hydrolase activity, acting on carbon-nitrogen (but not peptide) bonds, in linear amides"/>
    <property type="evidence" value="ECO:0007669"/>
    <property type="project" value="TreeGrafter"/>
</dbReference>
<accession>B1T1E1</accession>
<dbReference type="PANTHER" id="PTHR12993:SF29">
    <property type="entry name" value="BLR3841 PROTEIN"/>
    <property type="match status" value="1"/>
</dbReference>
<proteinExistence type="predicted"/>